<geneLocation type="plasmid" evidence="1 2">
    <name>unnamed1</name>
</geneLocation>
<protein>
    <recommendedName>
        <fullName evidence="3">LysR substrate binding domain-containing protein</fullName>
    </recommendedName>
</protein>
<name>A0AA50CPK7_9HYPH</name>
<dbReference type="Proteomes" id="UP001234585">
    <property type="component" value="Plasmid unnamed1"/>
</dbReference>
<keyword evidence="1" id="KW-0614">Plasmid</keyword>
<evidence type="ECO:0000313" key="2">
    <source>
        <dbReference type="Proteomes" id="UP001234585"/>
    </source>
</evidence>
<dbReference type="AlphaFoldDB" id="A0AA50CPK7"/>
<accession>A0AA50CPK7</accession>
<evidence type="ECO:0008006" key="3">
    <source>
        <dbReference type="Google" id="ProtNLM"/>
    </source>
</evidence>
<organism evidence="1 2">
    <name type="scientific">Shinella sumterensis</name>
    <dbReference type="NCBI Taxonomy" id="1967501"/>
    <lineage>
        <taxon>Bacteria</taxon>
        <taxon>Pseudomonadati</taxon>
        <taxon>Pseudomonadota</taxon>
        <taxon>Alphaproteobacteria</taxon>
        <taxon>Hyphomicrobiales</taxon>
        <taxon>Rhizobiaceae</taxon>
        <taxon>Shinella</taxon>
    </lineage>
</organism>
<reference evidence="1 2" key="1">
    <citation type="submission" date="2023-08" db="EMBL/GenBank/DDBJ databases">
        <title>Pathogen: clinical or host-associated sample.</title>
        <authorList>
            <person name="Hergert J."/>
            <person name="Casey R."/>
            <person name="Wagner J."/>
            <person name="Young E.L."/>
            <person name="Oakeson K.F."/>
        </authorList>
    </citation>
    <scope>NUCLEOTIDE SEQUENCE [LARGE SCALE GENOMIC DNA]</scope>
    <source>
        <strain evidence="1 2">1760953</strain>
        <plasmid evidence="1 2">unnamed1</plasmid>
    </source>
</reference>
<dbReference type="EMBL" id="CP132303">
    <property type="protein sequence ID" value="WLR99460.1"/>
    <property type="molecule type" value="Genomic_DNA"/>
</dbReference>
<sequence length="64" mass="7290">MAGVARVVLPTFVGNNQSGLKQVTEPIGELEHDQWLVTHHEDRFLPDVRRVIERIYAVLRAAIK</sequence>
<gene>
    <name evidence="1" type="ORF">Q9313_22015</name>
</gene>
<evidence type="ECO:0000313" key="1">
    <source>
        <dbReference type="EMBL" id="WLR99460.1"/>
    </source>
</evidence>
<dbReference type="RefSeq" id="WP_306038825.1">
    <property type="nucleotide sequence ID" value="NZ_CP132303.1"/>
</dbReference>
<proteinExistence type="predicted"/>
<keyword evidence="2" id="KW-1185">Reference proteome</keyword>